<dbReference type="InterPro" id="IPR011856">
    <property type="entry name" value="tRNA_endonuc-like_dom_sf"/>
</dbReference>
<evidence type="ECO:0000256" key="3">
    <source>
        <dbReference type="ARBA" id="ARBA00034031"/>
    </source>
</evidence>
<dbReference type="GO" id="GO:0003676">
    <property type="term" value="F:nucleic acid binding"/>
    <property type="evidence" value="ECO:0007669"/>
    <property type="project" value="InterPro"/>
</dbReference>
<dbReference type="SUPFAM" id="SSF53032">
    <property type="entry name" value="tRNA-intron endonuclease catalytic domain-like"/>
    <property type="match status" value="1"/>
</dbReference>
<evidence type="ECO:0000256" key="2">
    <source>
        <dbReference type="ARBA" id="ARBA00012573"/>
    </source>
</evidence>
<protein>
    <recommendedName>
        <fullName evidence="2">tRNA-intron lyase</fullName>
        <ecNumber evidence="2">4.6.1.16</ecNumber>
    </recommendedName>
</protein>
<dbReference type="Proteomes" id="UP001143981">
    <property type="component" value="Unassembled WGS sequence"/>
</dbReference>
<feature type="non-terminal residue" evidence="6">
    <location>
        <position position="1"/>
    </location>
</feature>
<evidence type="ECO:0000313" key="7">
    <source>
        <dbReference type="Proteomes" id="UP001143981"/>
    </source>
</evidence>
<comment type="catalytic activity">
    <reaction evidence="3">
        <text>pretRNA = a 3'-half-tRNA molecule with a 5'-OH end + a 5'-half-tRNA molecule with a 2',3'-cyclic phosphate end + an intron with a 2',3'-cyclic phosphate and a 5'-hydroxyl terminus.</text>
        <dbReference type="EC" id="4.6.1.16"/>
    </reaction>
</comment>
<dbReference type="InterPro" id="IPR006676">
    <property type="entry name" value="tRNA_splic"/>
</dbReference>
<gene>
    <name evidence="6" type="primary">SEN2</name>
    <name evidence="6" type="ORF">LPJ61_005324</name>
</gene>
<dbReference type="PANTHER" id="PTHR21227">
    <property type="entry name" value="TRNA-SPLICING ENDONUCLEASE SUBUNIT SEN2"/>
    <property type="match status" value="1"/>
</dbReference>
<keyword evidence="6" id="KW-0255">Endonuclease</keyword>
<name>A0A9W7Y9C0_9FUNG</name>
<comment type="similarity">
    <text evidence="1">Belongs to the tRNA-intron endonuclease family.</text>
</comment>
<dbReference type="CDD" id="cd22363">
    <property type="entry name" value="tRNA-intron_lyase_C"/>
    <property type="match status" value="1"/>
</dbReference>
<comment type="caution">
    <text evidence="6">The sequence shown here is derived from an EMBL/GenBank/DDBJ whole genome shotgun (WGS) entry which is preliminary data.</text>
</comment>
<dbReference type="InterPro" id="IPR036167">
    <property type="entry name" value="tRNA_intron_Endo_cat-like_sf"/>
</dbReference>
<dbReference type="InterPro" id="IPR006677">
    <property type="entry name" value="tRNA_intron_Endonuc_cat-like"/>
</dbReference>
<dbReference type="GO" id="GO:0000379">
    <property type="term" value="P:tRNA-type intron splice site recognition and cleavage"/>
    <property type="evidence" value="ECO:0007669"/>
    <property type="project" value="TreeGrafter"/>
</dbReference>
<dbReference type="GO" id="GO:0000213">
    <property type="term" value="F:tRNA-intron lyase activity"/>
    <property type="evidence" value="ECO:0007669"/>
    <property type="project" value="UniProtKB-EC"/>
</dbReference>
<dbReference type="GO" id="GO:0005737">
    <property type="term" value="C:cytoplasm"/>
    <property type="evidence" value="ECO:0007669"/>
    <property type="project" value="TreeGrafter"/>
</dbReference>
<evidence type="ECO:0000259" key="5">
    <source>
        <dbReference type="Pfam" id="PF01974"/>
    </source>
</evidence>
<keyword evidence="6" id="KW-0456">Lyase</keyword>
<feature type="region of interest" description="Disordered" evidence="4">
    <location>
        <begin position="89"/>
        <end position="110"/>
    </location>
</feature>
<dbReference type="PANTHER" id="PTHR21227:SF0">
    <property type="entry name" value="TRNA-SPLICING ENDONUCLEASE SUBUNIT SEN2"/>
    <property type="match status" value="1"/>
</dbReference>
<dbReference type="GO" id="GO:0000214">
    <property type="term" value="C:tRNA-intron endonuclease complex"/>
    <property type="evidence" value="ECO:0007669"/>
    <property type="project" value="TreeGrafter"/>
</dbReference>
<evidence type="ECO:0000313" key="6">
    <source>
        <dbReference type="EMBL" id="KAJ1726242.1"/>
    </source>
</evidence>
<dbReference type="EC" id="4.6.1.16" evidence="2"/>
<dbReference type="EMBL" id="JANBOI010001680">
    <property type="protein sequence ID" value="KAJ1726242.1"/>
    <property type="molecule type" value="Genomic_DNA"/>
</dbReference>
<sequence>YAAYYYYRAKGWVVRSGIKFGTDFLLYGRGGPARSHSQYSVVVRRLSGDADDGEELPHEQPHLSRSWQYMAALSRVCTQTRKSLIMCSVRPPPPPGEMPDAAGDTGLSLPPDLSQYEIQEVLVERFDANAK</sequence>
<organism evidence="6 7">
    <name type="scientific">Coemansia biformis</name>
    <dbReference type="NCBI Taxonomy" id="1286918"/>
    <lineage>
        <taxon>Eukaryota</taxon>
        <taxon>Fungi</taxon>
        <taxon>Fungi incertae sedis</taxon>
        <taxon>Zoopagomycota</taxon>
        <taxon>Kickxellomycotina</taxon>
        <taxon>Kickxellomycetes</taxon>
        <taxon>Kickxellales</taxon>
        <taxon>Kickxellaceae</taxon>
        <taxon>Coemansia</taxon>
    </lineage>
</organism>
<dbReference type="AlphaFoldDB" id="A0A9W7Y9C0"/>
<dbReference type="Gene3D" id="3.40.1350.10">
    <property type="match status" value="1"/>
</dbReference>
<proteinExistence type="inferred from homology"/>
<evidence type="ECO:0000256" key="4">
    <source>
        <dbReference type="SAM" id="MobiDB-lite"/>
    </source>
</evidence>
<evidence type="ECO:0000256" key="1">
    <source>
        <dbReference type="ARBA" id="ARBA00008078"/>
    </source>
</evidence>
<reference evidence="6" key="1">
    <citation type="submission" date="2022-07" db="EMBL/GenBank/DDBJ databases">
        <title>Phylogenomic reconstructions and comparative analyses of Kickxellomycotina fungi.</title>
        <authorList>
            <person name="Reynolds N.K."/>
            <person name="Stajich J.E."/>
            <person name="Barry K."/>
            <person name="Grigoriev I.V."/>
            <person name="Crous P."/>
            <person name="Smith M.E."/>
        </authorList>
    </citation>
    <scope>NUCLEOTIDE SEQUENCE</scope>
    <source>
        <strain evidence="6">BCRC 34381</strain>
    </source>
</reference>
<feature type="domain" description="tRNA intron endonuclease catalytic" evidence="5">
    <location>
        <begin position="1"/>
        <end position="89"/>
    </location>
</feature>
<dbReference type="OrthoDB" id="10249562at2759"/>
<keyword evidence="7" id="KW-1185">Reference proteome</keyword>
<keyword evidence="6" id="KW-0378">Hydrolase</keyword>
<keyword evidence="6" id="KW-0540">Nuclease</keyword>
<accession>A0A9W7Y9C0</accession>
<dbReference type="Pfam" id="PF01974">
    <property type="entry name" value="tRNA_int_endo"/>
    <property type="match status" value="1"/>
</dbReference>